<feature type="region of interest" description="Disordered" evidence="1">
    <location>
        <begin position="348"/>
        <end position="382"/>
    </location>
</feature>
<name>A0A9P9I736_9HYPO</name>
<evidence type="ECO:0000256" key="1">
    <source>
        <dbReference type="SAM" id="MobiDB-lite"/>
    </source>
</evidence>
<dbReference type="AlphaFoldDB" id="A0A9P9I736"/>
<evidence type="ECO:0000313" key="2">
    <source>
        <dbReference type="EMBL" id="KAH7108904.1"/>
    </source>
</evidence>
<comment type="caution">
    <text evidence="2">The sequence shown here is derived from an EMBL/GenBank/DDBJ whole genome shotgun (WGS) entry which is preliminary data.</text>
</comment>
<organism evidence="2 3">
    <name type="scientific">Dactylonectria macrodidyma</name>
    <dbReference type="NCBI Taxonomy" id="307937"/>
    <lineage>
        <taxon>Eukaryota</taxon>
        <taxon>Fungi</taxon>
        <taxon>Dikarya</taxon>
        <taxon>Ascomycota</taxon>
        <taxon>Pezizomycotina</taxon>
        <taxon>Sordariomycetes</taxon>
        <taxon>Hypocreomycetidae</taxon>
        <taxon>Hypocreales</taxon>
        <taxon>Nectriaceae</taxon>
        <taxon>Dactylonectria</taxon>
    </lineage>
</organism>
<dbReference type="EMBL" id="JAGMUV010000057">
    <property type="protein sequence ID" value="KAH7108904.1"/>
    <property type="molecule type" value="Genomic_DNA"/>
</dbReference>
<sequence length="382" mass="43289">MNNEHADTKLFVLPICWTGLHARILGTRWRELPPCDSPKSTVKRGDPPTQGHLQPSRTISALSESLTEILQPDAKDNSLCSAITTVLKILWPKPFSELSQRSKLHLYFRDRVYRDAVRVQIMWNFLTDKSRSKSFRPVSTCSADCFNTLAVDSSIYSQAPANLPMLCYIGGSQIANRRRNLLRVLRGLENNTGNEPGDRLRKLKAKLLVPSNSSHDAYLVGVFLAMAQKHFYPPPSVSSRRSSLLTKERTIPSGPNFQNIKLRILTHGTDTSDFIVYTGYVTKEFLEKFRNPSKRPRDSGEVELSGIRIEFTRVPIWPILGLRERLGQALGHDVVGHFSCNEIETWEKDPEKQERGKRKRGDPWKAKKRYFNGGALDQGAGM</sequence>
<protein>
    <submittedName>
        <fullName evidence="2">Uncharacterized protein</fullName>
    </submittedName>
</protein>
<accession>A0A9P9I736</accession>
<dbReference type="OrthoDB" id="5236816at2759"/>
<feature type="compositionally biased region" description="Basic residues" evidence="1">
    <location>
        <begin position="355"/>
        <end position="370"/>
    </location>
</feature>
<evidence type="ECO:0000313" key="3">
    <source>
        <dbReference type="Proteomes" id="UP000738349"/>
    </source>
</evidence>
<feature type="region of interest" description="Disordered" evidence="1">
    <location>
        <begin position="35"/>
        <end position="55"/>
    </location>
</feature>
<dbReference type="Proteomes" id="UP000738349">
    <property type="component" value="Unassembled WGS sequence"/>
</dbReference>
<gene>
    <name evidence="2" type="ORF">EDB81DRAFT_849452</name>
</gene>
<keyword evidence="3" id="KW-1185">Reference proteome</keyword>
<proteinExistence type="predicted"/>
<reference evidence="2" key="1">
    <citation type="journal article" date="2021" name="Nat. Commun.">
        <title>Genetic determinants of endophytism in the Arabidopsis root mycobiome.</title>
        <authorList>
            <person name="Mesny F."/>
            <person name="Miyauchi S."/>
            <person name="Thiergart T."/>
            <person name="Pickel B."/>
            <person name="Atanasova L."/>
            <person name="Karlsson M."/>
            <person name="Huettel B."/>
            <person name="Barry K.W."/>
            <person name="Haridas S."/>
            <person name="Chen C."/>
            <person name="Bauer D."/>
            <person name="Andreopoulos W."/>
            <person name="Pangilinan J."/>
            <person name="LaButti K."/>
            <person name="Riley R."/>
            <person name="Lipzen A."/>
            <person name="Clum A."/>
            <person name="Drula E."/>
            <person name="Henrissat B."/>
            <person name="Kohler A."/>
            <person name="Grigoriev I.V."/>
            <person name="Martin F.M."/>
            <person name="Hacquard S."/>
        </authorList>
    </citation>
    <scope>NUCLEOTIDE SEQUENCE</scope>
    <source>
        <strain evidence="2">MPI-CAGE-AT-0147</strain>
    </source>
</reference>